<feature type="region of interest" description="Disordered" evidence="4">
    <location>
        <begin position="262"/>
        <end position="289"/>
    </location>
</feature>
<dbReference type="NCBIfam" id="TIGR01613">
    <property type="entry name" value="primase_Cterm"/>
    <property type="match status" value="1"/>
</dbReference>
<dbReference type="InterPro" id="IPR015330">
    <property type="entry name" value="DNA_primase/pol_bifunc_N"/>
</dbReference>
<accession>A0A6H9YQA5</accession>
<keyword evidence="7" id="KW-1185">Reference proteome</keyword>
<protein>
    <recommendedName>
        <fullName evidence="5">SF3 helicase domain-containing protein</fullName>
    </recommendedName>
</protein>
<proteinExistence type="predicted"/>
<dbReference type="InterPro" id="IPR051620">
    <property type="entry name" value="ORF904-like_C"/>
</dbReference>
<keyword evidence="1" id="KW-0547">Nucleotide-binding</keyword>
<dbReference type="EMBL" id="WBMT01000009">
    <property type="protein sequence ID" value="KAB2347318.1"/>
    <property type="molecule type" value="Genomic_DNA"/>
</dbReference>
<keyword evidence="3" id="KW-0067">ATP-binding</keyword>
<dbReference type="Pfam" id="PF08706">
    <property type="entry name" value="D5_N"/>
    <property type="match status" value="1"/>
</dbReference>
<feature type="domain" description="SF3 helicase" evidence="5">
    <location>
        <begin position="600"/>
        <end position="758"/>
    </location>
</feature>
<dbReference type="AlphaFoldDB" id="A0A6H9YQA5"/>
<dbReference type="GO" id="GO:0016787">
    <property type="term" value="F:hydrolase activity"/>
    <property type="evidence" value="ECO:0007669"/>
    <property type="project" value="UniProtKB-KW"/>
</dbReference>
<reference evidence="6 7" key="1">
    <citation type="submission" date="2019-09" db="EMBL/GenBank/DDBJ databases">
        <title>Actinomadura physcomitrii sp. nov., a novel actinomycete isolated from moss [Physcomitrium sphaericum (Ludw) Fuernr].</title>
        <authorList>
            <person name="Zhuang X."/>
            <person name="Liu C."/>
        </authorList>
    </citation>
    <scope>NUCLEOTIDE SEQUENCE [LARGE SCALE GENOMIC DNA]</scope>
    <source>
        <strain evidence="6 7">HMC1</strain>
    </source>
</reference>
<dbReference type="InterPro" id="IPR027417">
    <property type="entry name" value="P-loop_NTPase"/>
</dbReference>
<evidence type="ECO:0000259" key="5">
    <source>
        <dbReference type="PROSITE" id="PS51206"/>
    </source>
</evidence>
<dbReference type="SUPFAM" id="SSF56747">
    <property type="entry name" value="Prim-pol domain"/>
    <property type="match status" value="1"/>
</dbReference>
<dbReference type="RefSeq" id="WP_151562036.1">
    <property type="nucleotide sequence ID" value="NZ_WBMT01000009.1"/>
</dbReference>
<feature type="compositionally biased region" description="Basic and acidic residues" evidence="4">
    <location>
        <begin position="278"/>
        <end position="289"/>
    </location>
</feature>
<dbReference type="Gene3D" id="3.30.720.160">
    <property type="entry name" value="Bifunctional DNA primase/polymerase, N-terminal"/>
    <property type="match status" value="1"/>
</dbReference>
<dbReference type="PANTHER" id="PTHR35372">
    <property type="entry name" value="ATP BINDING PROTEIN-RELATED"/>
    <property type="match status" value="1"/>
</dbReference>
<name>A0A6H9YQA5_9ACTN</name>
<dbReference type="Pfam" id="PF19263">
    <property type="entry name" value="DUF5906"/>
    <property type="match status" value="1"/>
</dbReference>
<evidence type="ECO:0000256" key="2">
    <source>
        <dbReference type="ARBA" id="ARBA00022801"/>
    </source>
</evidence>
<evidence type="ECO:0000256" key="4">
    <source>
        <dbReference type="SAM" id="MobiDB-lite"/>
    </source>
</evidence>
<evidence type="ECO:0000256" key="3">
    <source>
        <dbReference type="ARBA" id="ARBA00022840"/>
    </source>
</evidence>
<sequence>MHDEPAAPPAQQAPQPQTILDAALAFHAAGCSVVPARTDGSKSPAAFWKLHQEIRADTTQIQRWFTLSDLDGFGVITGQISAPEGAYLELLELEGRAVREGLIEAYHQHLADHGLTDLWHRITSGYLEATPSGGLHILYRVKTDERRGNTKLARRPATPEELAAWKAQQQTEIDAEQDENKKAKRQAALDRITEGHQVPQVLIETRGEGGFTVTAPSAGRTHPSGKPWALLGGGPASIADISEEERDALHAIASLLDVMPAPTAPAARPSARPSRTNEAGRRPGDEFNEKASWAEILEPHGWRRTRSYGDAIGWCRPGKSGHHVSATTGRNAADNLYVFSSSTVFETEKVYSKFEAWTLLEHGGDFSAAARELAARGYGDPPPRGDEGLHELIADYEPSRHGPFGPDNPRPGIAGGVDGNLATVHQLNPDEQPRLQVVEERTHQFSDDRNALALVERFGEQIRYCPDRGRWLHWTDTQWKWCEQGGGIVREFARRIARSLPTENLVQQRFKQSSLSARGINAAVLLAQTDERVVVPITDLDAHPFDLNTPNGVVNLETGDIKPCMPERMHTRLAAATPNSDMPTPLWDRFLADTFGGDTEMIAFVQRLAGYSASADVRHHLLPFPHGGGQNGKSVLMDVLRALLGDYATTAPPGFLMEGKHEHSAEVARLQGVRLVVASEVNQNSRFDEAKLKELTGGDTLTARFMRQDFFTFQPTHHLWLMANHKPQVKAGGDSFWRRLRLIPFNYRVPDDKKIENLAGLLVSEEGPGILAWMVAGAVDVFSGGLREPESVMAETRAYAAEEDQLGRFLEERCHVGGGQQVRVESRLLRASYEQWCHTEGEQALSSSPLGRELKLRGIDLVKSNGKRFYTNVGLLRTDDDDRWDER</sequence>
<dbReference type="SMART" id="SM00943">
    <property type="entry name" value="Prim-Pol"/>
    <property type="match status" value="1"/>
</dbReference>
<dbReference type="InterPro" id="IPR006500">
    <property type="entry name" value="Helicase_put_C_phage/plasmid"/>
</dbReference>
<organism evidence="6 7">
    <name type="scientific">Actinomadura rudentiformis</name>
    <dbReference type="NCBI Taxonomy" id="359158"/>
    <lineage>
        <taxon>Bacteria</taxon>
        <taxon>Bacillati</taxon>
        <taxon>Actinomycetota</taxon>
        <taxon>Actinomycetes</taxon>
        <taxon>Streptosporangiales</taxon>
        <taxon>Thermomonosporaceae</taxon>
        <taxon>Actinomadura</taxon>
    </lineage>
</organism>
<dbReference type="InterPro" id="IPR045455">
    <property type="entry name" value="NrS-1_pol-like_helicase"/>
</dbReference>
<dbReference type="Pfam" id="PF09250">
    <property type="entry name" value="Prim-Pol"/>
    <property type="match status" value="1"/>
</dbReference>
<gene>
    <name evidence="6" type="ORF">F8566_20110</name>
</gene>
<dbReference type="PROSITE" id="PS51206">
    <property type="entry name" value="SF3_HELICASE_1"/>
    <property type="match status" value="1"/>
</dbReference>
<dbReference type="GO" id="GO:0005524">
    <property type="term" value="F:ATP binding"/>
    <property type="evidence" value="ECO:0007669"/>
    <property type="project" value="UniProtKB-KW"/>
</dbReference>
<evidence type="ECO:0000313" key="7">
    <source>
        <dbReference type="Proteomes" id="UP000468735"/>
    </source>
</evidence>
<dbReference type="Proteomes" id="UP000468735">
    <property type="component" value="Unassembled WGS sequence"/>
</dbReference>
<evidence type="ECO:0000256" key="1">
    <source>
        <dbReference type="ARBA" id="ARBA00022741"/>
    </source>
</evidence>
<evidence type="ECO:0000313" key="6">
    <source>
        <dbReference type="EMBL" id="KAB2347318.1"/>
    </source>
</evidence>
<feature type="compositionally biased region" description="Low complexity" evidence="4">
    <location>
        <begin position="262"/>
        <end position="276"/>
    </location>
</feature>
<dbReference type="InterPro" id="IPR014015">
    <property type="entry name" value="Helicase_SF3_DNA-vir"/>
</dbReference>
<dbReference type="OrthoDB" id="9763644at2"/>
<dbReference type="SMART" id="SM00885">
    <property type="entry name" value="D5_N"/>
    <property type="match status" value="1"/>
</dbReference>
<dbReference type="Gene3D" id="3.40.50.300">
    <property type="entry name" value="P-loop containing nucleotide triphosphate hydrolases"/>
    <property type="match status" value="1"/>
</dbReference>
<dbReference type="PANTHER" id="PTHR35372:SF2">
    <property type="entry name" value="SF3 HELICASE DOMAIN-CONTAINING PROTEIN"/>
    <property type="match status" value="1"/>
</dbReference>
<keyword evidence="2" id="KW-0378">Hydrolase</keyword>
<dbReference type="InterPro" id="IPR014818">
    <property type="entry name" value="Phage/plasmid_primase_P4_C"/>
</dbReference>
<comment type="caution">
    <text evidence="6">The sequence shown here is derived from an EMBL/GenBank/DDBJ whole genome shotgun (WGS) entry which is preliminary data.</text>
</comment>